<evidence type="ECO:0000259" key="6">
    <source>
        <dbReference type="PROSITE" id="PS50011"/>
    </source>
</evidence>
<dbReference type="SUPFAM" id="SSF56112">
    <property type="entry name" value="Protein kinase-like (PK-like)"/>
    <property type="match status" value="1"/>
</dbReference>
<dbReference type="PROSITE" id="PS50011">
    <property type="entry name" value="PROTEIN_KINASE_DOM"/>
    <property type="match status" value="1"/>
</dbReference>
<dbReference type="PANTHER" id="PTHR43289">
    <property type="entry name" value="MITOGEN-ACTIVATED PROTEIN KINASE KINASE KINASE 20-RELATED"/>
    <property type="match status" value="1"/>
</dbReference>
<dbReference type="SMART" id="SM00220">
    <property type="entry name" value="S_TKc"/>
    <property type="match status" value="1"/>
</dbReference>
<evidence type="ECO:0000256" key="4">
    <source>
        <dbReference type="ARBA" id="ARBA00022840"/>
    </source>
</evidence>
<proteinExistence type="predicted"/>
<dbReference type="CDD" id="cd14014">
    <property type="entry name" value="STKc_PknB_like"/>
    <property type="match status" value="1"/>
</dbReference>
<dbReference type="InterPro" id="IPR000719">
    <property type="entry name" value="Prot_kinase_dom"/>
</dbReference>
<evidence type="ECO:0000313" key="8">
    <source>
        <dbReference type="EMBL" id="EAU66731.1"/>
    </source>
</evidence>
<evidence type="ECO:0000256" key="1">
    <source>
        <dbReference type="ARBA" id="ARBA00022679"/>
    </source>
</evidence>
<evidence type="ECO:0000313" key="10">
    <source>
        <dbReference type="Proteomes" id="UP000032702"/>
    </source>
</evidence>
<name>Q092R7_STIAD</name>
<dbReference type="EMBL" id="CP002271">
    <property type="protein sequence ID" value="ADO69437.1"/>
    <property type="molecule type" value="Genomic_DNA"/>
</dbReference>
<dbReference type="InterPro" id="IPR008271">
    <property type="entry name" value="Ser/Thr_kinase_AS"/>
</dbReference>
<evidence type="ECO:0000256" key="5">
    <source>
        <dbReference type="SAM" id="MobiDB-lite"/>
    </source>
</evidence>
<accession>Q092R7</accession>
<sequence length="466" mass="50200">MRDGGSHPFFLRGLLMDTAPPENLPPGTVVGPWRLTCGAGRGAYGAVYRAEKVGQEAAGPVALKLSLHSREGRFEREAEVLSRLRHPGIPRLFDRGEWVGGPWRVAYPYLVMDWVQGRPLYGWARAQTLSSHQVLGLLAQLSRALQAVHEAHCLHRDVKGDNVLVKPDGGVVLLDFGCGTYPEAAPLTVGPLAPGTWPYRSPQALRHPWVHHRDGAPYEAGPHDDVYALGVTAYRLVTGVYPPPGTDLEARRGKRRGLRPLRQPAHSLAPWVTPGLSALIERMLEETPEARGSARELAEALEAEAARARPRGGGSPQSSEAVRPAPAVLPELPGRRAPVWAALAAAGVTFMVTRHLPEASLQGFTGMGPTATGTVGLAHALVTAESLAAPARFDGSEWSGKFLALEIPKRPFAGQRRPPCNRPATEIRGGCWVNVPGPCPKDGYEWDGKCFLPVAAPSRPDTSNYP</sequence>
<evidence type="ECO:0000313" key="7">
    <source>
        <dbReference type="EMBL" id="ADO69437.1"/>
    </source>
</evidence>
<dbReference type="PROSITE" id="PS00108">
    <property type="entry name" value="PROTEIN_KINASE_ST"/>
    <property type="match status" value="1"/>
</dbReference>
<evidence type="ECO:0000313" key="9">
    <source>
        <dbReference type="Proteomes" id="UP000001351"/>
    </source>
</evidence>
<keyword evidence="1" id="KW-0808">Transferase</keyword>
<reference evidence="7 9" key="2">
    <citation type="journal article" date="2011" name="Mol. Biol. Evol.">
        <title>Comparative genomic analysis of fruiting body formation in Myxococcales.</title>
        <authorList>
            <person name="Huntley S."/>
            <person name="Hamann N."/>
            <person name="Wegener-Feldbrugge S."/>
            <person name="Treuner-Lange A."/>
            <person name="Kube M."/>
            <person name="Reinhardt R."/>
            <person name="Klages S."/>
            <person name="Muller R."/>
            <person name="Ronning C.M."/>
            <person name="Nierman W.C."/>
            <person name="Sogaard-Andersen L."/>
        </authorList>
    </citation>
    <scope>NUCLEOTIDE SEQUENCE [LARGE SCALE GENOMIC DNA]</scope>
    <source>
        <strain evidence="7 9">DW4/3-1</strain>
    </source>
</reference>
<evidence type="ECO:0000256" key="2">
    <source>
        <dbReference type="ARBA" id="ARBA00022741"/>
    </source>
</evidence>
<organism evidence="8 10">
    <name type="scientific">Stigmatella aurantiaca (strain DW4/3-1)</name>
    <dbReference type="NCBI Taxonomy" id="378806"/>
    <lineage>
        <taxon>Bacteria</taxon>
        <taxon>Pseudomonadati</taxon>
        <taxon>Myxococcota</taxon>
        <taxon>Myxococcia</taxon>
        <taxon>Myxococcales</taxon>
        <taxon>Cystobacterineae</taxon>
        <taxon>Archangiaceae</taxon>
        <taxon>Stigmatella</taxon>
    </lineage>
</organism>
<protein>
    <submittedName>
        <fullName evidence="8">Protein kinase</fullName>
    </submittedName>
</protein>
<keyword evidence="9" id="KW-1185">Reference proteome</keyword>
<dbReference type="GO" id="GO:0005524">
    <property type="term" value="F:ATP binding"/>
    <property type="evidence" value="ECO:0007669"/>
    <property type="project" value="UniProtKB-KW"/>
</dbReference>
<evidence type="ECO:0000256" key="3">
    <source>
        <dbReference type="ARBA" id="ARBA00022777"/>
    </source>
</evidence>
<keyword evidence="3 8" id="KW-0418">Kinase</keyword>
<dbReference type="Proteomes" id="UP000032702">
    <property type="component" value="Unassembled WGS sequence"/>
</dbReference>
<dbReference type="EMBL" id="AAMD01000048">
    <property type="protein sequence ID" value="EAU66731.1"/>
    <property type="molecule type" value="Genomic_DNA"/>
</dbReference>
<dbReference type="Gene3D" id="1.10.510.10">
    <property type="entry name" value="Transferase(Phosphotransferase) domain 1"/>
    <property type="match status" value="1"/>
</dbReference>
<keyword evidence="2" id="KW-0547">Nucleotide-binding</keyword>
<dbReference type="GO" id="GO:0004674">
    <property type="term" value="F:protein serine/threonine kinase activity"/>
    <property type="evidence" value="ECO:0007669"/>
    <property type="project" value="TreeGrafter"/>
</dbReference>
<feature type="domain" description="Protein kinase" evidence="6">
    <location>
        <begin position="33"/>
        <end position="305"/>
    </location>
</feature>
<dbReference type="KEGG" id="sur:STAUR_1633"/>
<gene>
    <name evidence="7" type="ordered locus">STAUR_1633</name>
    <name evidence="8" type="ORF">STIAU_2437</name>
</gene>
<dbReference type="HOGENOM" id="CLU_028595_1_0_7"/>
<dbReference type="Proteomes" id="UP000001351">
    <property type="component" value="Chromosome"/>
</dbReference>
<dbReference type="Pfam" id="PF00069">
    <property type="entry name" value="Pkinase"/>
    <property type="match status" value="1"/>
</dbReference>
<keyword evidence="4" id="KW-0067">ATP-binding</keyword>
<dbReference type="OrthoDB" id="5523198at2"/>
<dbReference type="AlphaFoldDB" id="Q092R7"/>
<feature type="region of interest" description="Disordered" evidence="5">
    <location>
        <begin position="290"/>
        <end position="324"/>
    </location>
</feature>
<dbReference type="eggNOG" id="COG0515">
    <property type="taxonomic scope" value="Bacteria"/>
</dbReference>
<dbReference type="PANTHER" id="PTHR43289:SF6">
    <property type="entry name" value="SERINE_THREONINE-PROTEIN KINASE NEKL-3"/>
    <property type="match status" value="1"/>
</dbReference>
<reference evidence="8 10" key="1">
    <citation type="submission" date="2006-04" db="EMBL/GenBank/DDBJ databases">
        <authorList>
            <person name="Nierman W.C."/>
        </authorList>
    </citation>
    <scope>NUCLEOTIDE SEQUENCE [LARGE SCALE GENOMIC DNA]</scope>
    <source>
        <strain evidence="8 10">DW4/3-1</strain>
    </source>
</reference>
<dbReference type="InterPro" id="IPR011009">
    <property type="entry name" value="Kinase-like_dom_sf"/>
</dbReference>
<dbReference type="STRING" id="378806.STAUR_1633"/>
<dbReference type="Gene3D" id="3.30.200.20">
    <property type="entry name" value="Phosphorylase Kinase, domain 1"/>
    <property type="match status" value="1"/>
</dbReference>